<dbReference type="PANTHER" id="PTHR10513:SF46">
    <property type="entry name" value="DEOXYGUANOSINE KINASE"/>
    <property type="match status" value="1"/>
</dbReference>
<accession>A0A1F5VMN1</accession>
<feature type="active site" description="Proton acceptor" evidence="1">
    <location>
        <position position="83"/>
    </location>
</feature>
<dbReference type="CDD" id="cd01673">
    <property type="entry name" value="dNK"/>
    <property type="match status" value="1"/>
</dbReference>
<keyword evidence="2" id="KW-0547">Nucleotide-binding</keyword>
<dbReference type="EMBL" id="MFGW01000136">
    <property type="protein sequence ID" value="OGF64518.1"/>
    <property type="molecule type" value="Genomic_DNA"/>
</dbReference>
<dbReference type="InterPro" id="IPR031314">
    <property type="entry name" value="DNK_dom"/>
</dbReference>
<evidence type="ECO:0000313" key="4">
    <source>
        <dbReference type="EMBL" id="OGF64518.1"/>
    </source>
</evidence>
<evidence type="ECO:0000313" key="5">
    <source>
        <dbReference type="Proteomes" id="UP000178943"/>
    </source>
</evidence>
<dbReference type="Gene3D" id="3.40.50.300">
    <property type="entry name" value="P-loop containing nucleotide triphosphate hydrolases"/>
    <property type="match status" value="1"/>
</dbReference>
<protein>
    <recommendedName>
        <fullName evidence="3">Deoxynucleoside kinase domain-containing protein</fullName>
    </recommendedName>
</protein>
<comment type="caution">
    <text evidence="4">The sequence shown here is derived from an EMBL/GenBank/DDBJ whole genome shotgun (WGS) entry which is preliminary data.</text>
</comment>
<name>A0A1F5VMN1_9BACT</name>
<proteinExistence type="predicted"/>
<dbReference type="STRING" id="1817863.A2Y62_06700"/>
<keyword evidence="2" id="KW-0067">ATP-binding</keyword>
<evidence type="ECO:0000256" key="2">
    <source>
        <dbReference type="PIRSR" id="PIRSR000705-3"/>
    </source>
</evidence>
<dbReference type="Proteomes" id="UP000178943">
    <property type="component" value="Unassembled WGS sequence"/>
</dbReference>
<sequence>MMFKFLAIEGPIGVGKTVLAKKLSEQLNAQLILEDTTNPFLHEFYQNKKGSAFKTQLFFLLNRYNQLYNLKQSSLFHSSLICDFIIEKDKIFACLNLDDQELSMYNKLYSLLVKELPKPDVVIYLQAKIDVLMQRIRRRNLPLEKSMSDDYLKEVIAAHDYFFFHYKASPLLVINTNQIDFVLNDDHFKEIVRAIETMKAGTHYYTPWLSGGTDKS</sequence>
<evidence type="ECO:0000259" key="3">
    <source>
        <dbReference type="Pfam" id="PF01712"/>
    </source>
</evidence>
<dbReference type="PIRSF" id="PIRSF000705">
    <property type="entry name" value="DNK"/>
    <property type="match status" value="1"/>
</dbReference>
<dbReference type="SUPFAM" id="SSF52540">
    <property type="entry name" value="P-loop containing nucleoside triphosphate hydrolases"/>
    <property type="match status" value="1"/>
</dbReference>
<dbReference type="AlphaFoldDB" id="A0A1F5VMN1"/>
<evidence type="ECO:0000256" key="1">
    <source>
        <dbReference type="PIRSR" id="PIRSR000705-1"/>
    </source>
</evidence>
<reference evidence="4 5" key="1">
    <citation type="journal article" date="2016" name="Nat. Commun.">
        <title>Thousands of microbial genomes shed light on interconnected biogeochemical processes in an aquifer system.</title>
        <authorList>
            <person name="Anantharaman K."/>
            <person name="Brown C.T."/>
            <person name="Hug L.A."/>
            <person name="Sharon I."/>
            <person name="Castelle C.J."/>
            <person name="Probst A.J."/>
            <person name="Thomas B.C."/>
            <person name="Singh A."/>
            <person name="Wilkins M.J."/>
            <person name="Karaoz U."/>
            <person name="Brodie E.L."/>
            <person name="Williams K.H."/>
            <person name="Hubbard S.S."/>
            <person name="Banfield J.F."/>
        </authorList>
    </citation>
    <scope>NUCLEOTIDE SEQUENCE [LARGE SCALE GENOMIC DNA]</scope>
</reference>
<dbReference type="Pfam" id="PF01712">
    <property type="entry name" value="dNK"/>
    <property type="match status" value="1"/>
</dbReference>
<dbReference type="GO" id="GO:0019136">
    <property type="term" value="F:deoxynucleoside kinase activity"/>
    <property type="evidence" value="ECO:0007669"/>
    <property type="project" value="InterPro"/>
</dbReference>
<dbReference type="GO" id="GO:0005524">
    <property type="term" value="F:ATP binding"/>
    <property type="evidence" value="ECO:0007669"/>
    <property type="project" value="UniProtKB-KW"/>
</dbReference>
<dbReference type="InterPro" id="IPR050566">
    <property type="entry name" value="Deoxyribonucleoside_kinase"/>
</dbReference>
<dbReference type="InterPro" id="IPR002624">
    <property type="entry name" value="DCK/DGK"/>
</dbReference>
<dbReference type="GO" id="GO:0005737">
    <property type="term" value="C:cytoplasm"/>
    <property type="evidence" value="ECO:0007669"/>
    <property type="project" value="TreeGrafter"/>
</dbReference>
<dbReference type="InterPro" id="IPR027417">
    <property type="entry name" value="P-loop_NTPase"/>
</dbReference>
<organism evidence="4 5">
    <name type="scientific">Candidatus Fischerbacteria bacterium RBG_13_37_8</name>
    <dbReference type="NCBI Taxonomy" id="1817863"/>
    <lineage>
        <taxon>Bacteria</taxon>
        <taxon>Candidatus Fischeribacteriota</taxon>
    </lineage>
</organism>
<feature type="domain" description="Deoxynucleoside kinase" evidence="3">
    <location>
        <begin position="6"/>
        <end position="197"/>
    </location>
</feature>
<gene>
    <name evidence="4" type="ORF">A2Y62_06700</name>
</gene>
<feature type="binding site" evidence="2">
    <location>
        <begin position="135"/>
        <end position="139"/>
    </location>
    <ligand>
        <name>ATP</name>
        <dbReference type="ChEBI" id="CHEBI:30616"/>
    </ligand>
</feature>
<dbReference type="PANTHER" id="PTHR10513">
    <property type="entry name" value="DEOXYNUCLEOSIDE KINASE"/>
    <property type="match status" value="1"/>
</dbReference>